<dbReference type="Pfam" id="PF24113">
    <property type="entry name" value="DUF7387"/>
    <property type="match status" value="1"/>
</dbReference>
<name>A0A3G1A6L1_9CREN</name>
<dbReference type="InterPro" id="IPR035069">
    <property type="entry name" value="TTHA1013/TTHA0281-like"/>
</dbReference>
<proteinExistence type="predicted"/>
<evidence type="ECO:0008006" key="3">
    <source>
        <dbReference type="Google" id="ProtNLM"/>
    </source>
</evidence>
<dbReference type="EMBL" id="CP007493">
    <property type="protein sequence ID" value="AJB42606.1"/>
    <property type="molecule type" value="Genomic_DNA"/>
</dbReference>
<gene>
    <name evidence="1" type="ORF">TCARB_1564</name>
</gene>
<dbReference type="SUPFAM" id="SSF143100">
    <property type="entry name" value="TTHA1013/TTHA0281-like"/>
    <property type="match status" value="1"/>
</dbReference>
<reference evidence="2" key="1">
    <citation type="book" date="2010" name="EXTREMOPHILES" publisher="0:0-0">
        <title>Complete genome sequences of ten hyperthermophilic archaea reveal their metabolic capabilities and possible ecological roles.</title>
        <editorList>
            <person name="?"/>
        </editorList>
        <authorList>
            <person name="Ravin N.V."/>
            <person name="Mardanov A.V."/>
            <person name="Bonch-Osmolovskaya E.A."/>
            <person name="Skryabin K.G."/>
        </authorList>
    </citation>
    <scope>NUCLEOTIDE SEQUENCE [LARGE SCALE GENOMIC DNA]</scope>
    <source>
        <strain evidence="2">1505</strain>
    </source>
</reference>
<dbReference type="AlphaFoldDB" id="A0A3G1A6L1"/>
<dbReference type="STRING" id="697581.TCARB_1564"/>
<dbReference type="Proteomes" id="UP000266720">
    <property type="component" value="Chromosome"/>
</dbReference>
<dbReference type="InterPro" id="IPR055811">
    <property type="entry name" value="DUF7387"/>
</dbReference>
<protein>
    <recommendedName>
        <fullName evidence="3">HicB-like antitoxin of toxin-antitoxin system domain-containing protein</fullName>
    </recommendedName>
</protein>
<accession>A0A3G1A6L1</accession>
<evidence type="ECO:0000313" key="2">
    <source>
        <dbReference type="Proteomes" id="UP000266720"/>
    </source>
</evidence>
<organism evidence="1 2">
    <name type="scientific">Thermofilum adornatum 1505</name>
    <dbReference type="NCBI Taxonomy" id="697581"/>
    <lineage>
        <taxon>Archaea</taxon>
        <taxon>Thermoproteota</taxon>
        <taxon>Thermoprotei</taxon>
        <taxon>Thermofilales</taxon>
        <taxon>Thermofilaceae</taxon>
        <taxon>Thermofilum</taxon>
    </lineage>
</organism>
<evidence type="ECO:0000313" key="1">
    <source>
        <dbReference type="EMBL" id="AJB42606.1"/>
    </source>
</evidence>
<sequence length="56" mass="6587">MELQAVLWKEEDMYIIKEVTTGVTTQGRTIEEAIQNLKEALELYLEEFPEIVEKSR</sequence>
<dbReference type="Gene3D" id="3.30.160.250">
    <property type="match status" value="1"/>
</dbReference>
<dbReference type="KEGG" id="tcb:TCARB_1564"/>